<dbReference type="Pfam" id="PF13560">
    <property type="entry name" value="HTH_31"/>
    <property type="match status" value="1"/>
</dbReference>
<dbReference type="CDD" id="cd00093">
    <property type="entry name" value="HTH_XRE"/>
    <property type="match status" value="1"/>
</dbReference>
<keyword evidence="3" id="KW-1185">Reference proteome</keyword>
<comment type="caution">
    <text evidence="2">The sequence shown here is derived from an EMBL/GenBank/DDBJ whole genome shotgun (WGS) entry which is preliminary data.</text>
</comment>
<organism evidence="2 3">
    <name type="scientific">Haloactinospora alba</name>
    <dbReference type="NCBI Taxonomy" id="405555"/>
    <lineage>
        <taxon>Bacteria</taxon>
        <taxon>Bacillati</taxon>
        <taxon>Actinomycetota</taxon>
        <taxon>Actinomycetes</taxon>
        <taxon>Streptosporangiales</taxon>
        <taxon>Nocardiopsidaceae</taxon>
        <taxon>Haloactinospora</taxon>
    </lineage>
</organism>
<proteinExistence type="predicted"/>
<dbReference type="EMBL" id="VFQC01000001">
    <property type="protein sequence ID" value="TQN32918.1"/>
    <property type="molecule type" value="Genomic_DNA"/>
</dbReference>
<dbReference type="PROSITE" id="PS50943">
    <property type="entry name" value="HTH_CROC1"/>
    <property type="match status" value="1"/>
</dbReference>
<dbReference type="InterPro" id="IPR010982">
    <property type="entry name" value="Lambda_DNA-bd_dom_sf"/>
</dbReference>
<dbReference type="InterPro" id="IPR001387">
    <property type="entry name" value="Cro/C1-type_HTH"/>
</dbReference>
<dbReference type="Proteomes" id="UP000317422">
    <property type="component" value="Unassembled WGS sequence"/>
</dbReference>
<dbReference type="SUPFAM" id="SSF47413">
    <property type="entry name" value="lambda repressor-like DNA-binding domains"/>
    <property type="match status" value="1"/>
</dbReference>
<dbReference type="GO" id="GO:0003677">
    <property type="term" value="F:DNA binding"/>
    <property type="evidence" value="ECO:0007669"/>
    <property type="project" value="InterPro"/>
</dbReference>
<gene>
    <name evidence="2" type="ORF">FHX37_2906</name>
</gene>
<evidence type="ECO:0000259" key="1">
    <source>
        <dbReference type="PROSITE" id="PS50943"/>
    </source>
</evidence>
<protein>
    <submittedName>
        <fullName evidence="2">Helix-turn-helix protein</fullName>
    </submittedName>
</protein>
<dbReference type="Pfam" id="PF19054">
    <property type="entry name" value="DUF5753"/>
    <property type="match status" value="1"/>
</dbReference>
<reference evidence="2 3" key="1">
    <citation type="submission" date="2019-06" db="EMBL/GenBank/DDBJ databases">
        <title>Sequencing the genomes of 1000 actinobacteria strains.</title>
        <authorList>
            <person name="Klenk H.-P."/>
        </authorList>
    </citation>
    <scope>NUCLEOTIDE SEQUENCE [LARGE SCALE GENOMIC DNA]</scope>
    <source>
        <strain evidence="2 3">DSM 45015</strain>
    </source>
</reference>
<dbReference type="RefSeq" id="WP_141924356.1">
    <property type="nucleotide sequence ID" value="NZ_VFQC01000001.1"/>
</dbReference>
<evidence type="ECO:0000313" key="2">
    <source>
        <dbReference type="EMBL" id="TQN32918.1"/>
    </source>
</evidence>
<dbReference type="OrthoDB" id="4966777at2"/>
<name>A0A543NM64_9ACTN</name>
<dbReference type="SMART" id="SM00530">
    <property type="entry name" value="HTH_XRE"/>
    <property type="match status" value="1"/>
</dbReference>
<evidence type="ECO:0000313" key="3">
    <source>
        <dbReference type="Proteomes" id="UP000317422"/>
    </source>
</evidence>
<feature type="domain" description="HTH cro/C1-type" evidence="1">
    <location>
        <begin position="23"/>
        <end position="77"/>
    </location>
</feature>
<dbReference type="Gene3D" id="1.10.260.40">
    <property type="entry name" value="lambda repressor-like DNA-binding domains"/>
    <property type="match status" value="1"/>
</dbReference>
<accession>A0A543NM64</accession>
<dbReference type="AlphaFoldDB" id="A0A543NM64"/>
<dbReference type="InterPro" id="IPR043917">
    <property type="entry name" value="DUF5753"/>
</dbReference>
<sequence>MTPPTSHEAGHGPTDRARLARALREARRAAGIGGIEAGRRAGISQSKVSKVERGLLVPTVSDVQALSEVYGLAAADRDHLCALAAGLREESSARVILSRGVANFQRRIGEMESSGSLVRSFQPVLVPGTLQTADYSRCVFRAAAPGVQLPEEEVEAAVTERLTRRARLGEDGTRHRIVVTEGALRWQACSARTMAEQTETLLSALSWPGVMLGLIPWSTPVRVFPGHGFHIYDEDAVIVGTETATATLTSAADLATYRDLFTALEGTARFGADARPHLERIAAEYRALDAEPDGQR</sequence>